<dbReference type="CDD" id="cd07377">
    <property type="entry name" value="WHTH_GntR"/>
    <property type="match status" value="1"/>
</dbReference>
<evidence type="ECO:0000313" key="6">
    <source>
        <dbReference type="Proteomes" id="UP001500943"/>
    </source>
</evidence>
<gene>
    <name evidence="5" type="ORF">GCM10009655_21720</name>
</gene>
<dbReference type="RefSeq" id="WP_343925773.1">
    <property type="nucleotide sequence ID" value="NZ_BAAAKW010000034.1"/>
</dbReference>
<dbReference type="PROSITE" id="PS50949">
    <property type="entry name" value="HTH_GNTR"/>
    <property type="match status" value="1"/>
</dbReference>
<dbReference type="Pfam" id="PF07729">
    <property type="entry name" value="FCD"/>
    <property type="match status" value="1"/>
</dbReference>
<dbReference type="SMART" id="SM00345">
    <property type="entry name" value="HTH_GNTR"/>
    <property type="match status" value="1"/>
</dbReference>
<dbReference type="SMART" id="SM00895">
    <property type="entry name" value="FCD"/>
    <property type="match status" value="1"/>
</dbReference>
<dbReference type="InterPro" id="IPR000524">
    <property type="entry name" value="Tscrpt_reg_HTH_GntR"/>
</dbReference>
<sequence>MTVGGVPGRPPRQSVREYVAATLRAALIAGELVPGQVYSAPTLATQLGVSATPVREAMLDLVRDGMVDVAPNTGFRVTEVTAAELDHIAEIRLLLEVPIMGEIAAAVSAERDVQLELLRPLVDSMIDTAQRQDLTNYLNTDTTFHTQFLALHGNDELVTTVRRLRDRSRLDGLRSVAEAGDLVESTREHYAMIDAALSHDRTAMEQLMREHIGHVRTDWAAPPASAPHSNQRKTVQ</sequence>
<dbReference type="Pfam" id="PF00392">
    <property type="entry name" value="GntR"/>
    <property type="match status" value="1"/>
</dbReference>
<evidence type="ECO:0000256" key="2">
    <source>
        <dbReference type="ARBA" id="ARBA00023125"/>
    </source>
</evidence>
<evidence type="ECO:0000256" key="1">
    <source>
        <dbReference type="ARBA" id="ARBA00023015"/>
    </source>
</evidence>
<keyword evidence="1" id="KW-0805">Transcription regulation</keyword>
<dbReference type="InterPro" id="IPR036390">
    <property type="entry name" value="WH_DNA-bd_sf"/>
</dbReference>
<dbReference type="PANTHER" id="PTHR43537">
    <property type="entry name" value="TRANSCRIPTIONAL REGULATOR, GNTR FAMILY"/>
    <property type="match status" value="1"/>
</dbReference>
<accession>A0ABP4GDN8</accession>
<dbReference type="Proteomes" id="UP001500943">
    <property type="component" value="Unassembled WGS sequence"/>
</dbReference>
<feature type="domain" description="HTH gntR-type" evidence="4">
    <location>
        <begin position="13"/>
        <end position="80"/>
    </location>
</feature>
<proteinExistence type="predicted"/>
<organism evidence="5 6">
    <name type="scientific">Rhodoglobus aureus</name>
    <dbReference type="NCBI Taxonomy" id="191497"/>
    <lineage>
        <taxon>Bacteria</taxon>
        <taxon>Bacillati</taxon>
        <taxon>Actinomycetota</taxon>
        <taxon>Actinomycetes</taxon>
        <taxon>Micrococcales</taxon>
        <taxon>Microbacteriaceae</taxon>
        <taxon>Rhodoglobus</taxon>
    </lineage>
</organism>
<dbReference type="InterPro" id="IPR011711">
    <property type="entry name" value="GntR_C"/>
</dbReference>
<dbReference type="SUPFAM" id="SSF46785">
    <property type="entry name" value="Winged helix' DNA-binding domain"/>
    <property type="match status" value="1"/>
</dbReference>
<dbReference type="PANTHER" id="PTHR43537:SF45">
    <property type="entry name" value="GNTR FAMILY REGULATORY PROTEIN"/>
    <property type="match status" value="1"/>
</dbReference>
<protein>
    <submittedName>
        <fullName evidence="5">GntR family transcriptional regulator</fullName>
    </submittedName>
</protein>
<keyword evidence="3" id="KW-0804">Transcription</keyword>
<comment type="caution">
    <text evidence="5">The sequence shown here is derived from an EMBL/GenBank/DDBJ whole genome shotgun (WGS) entry which is preliminary data.</text>
</comment>
<dbReference type="InterPro" id="IPR008920">
    <property type="entry name" value="TF_FadR/GntR_C"/>
</dbReference>
<dbReference type="InterPro" id="IPR036388">
    <property type="entry name" value="WH-like_DNA-bd_sf"/>
</dbReference>
<keyword evidence="6" id="KW-1185">Reference proteome</keyword>
<evidence type="ECO:0000256" key="3">
    <source>
        <dbReference type="ARBA" id="ARBA00023163"/>
    </source>
</evidence>
<keyword evidence="2" id="KW-0238">DNA-binding</keyword>
<name>A0ABP4GDN8_9MICO</name>
<evidence type="ECO:0000259" key="4">
    <source>
        <dbReference type="PROSITE" id="PS50949"/>
    </source>
</evidence>
<reference evidence="6" key="1">
    <citation type="journal article" date="2019" name="Int. J. Syst. Evol. Microbiol.">
        <title>The Global Catalogue of Microorganisms (GCM) 10K type strain sequencing project: providing services to taxonomists for standard genome sequencing and annotation.</title>
        <authorList>
            <consortium name="The Broad Institute Genomics Platform"/>
            <consortium name="The Broad Institute Genome Sequencing Center for Infectious Disease"/>
            <person name="Wu L."/>
            <person name="Ma J."/>
        </authorList>
    </citation>
    <scope>NUCLEOTIDE SEQUENCE [LARGE SCALE GENOMIC DNA]</scope>
    <source>
        <strain evidence="6">JCM 12762</strain>
    </source>
</reference>
<evidence type="ECO:0000313" key="5">
    <source>
        <dbReference type="EMBL" id="GAA1221807.1"/>
    </source>
</evidence>
<dbReference type="SUPFAM" id="SSF48008">
    <property type="entry name" value="GntR ligand-binding domain-like"/>
    <property type="match status" value="1"/>
</dbReference>
<dbReference type="Gene3D" id="1.20.120.530">
    <property type="entry name" value="GntR ligand-binding domain-like"/>
    <property type="match status" value="1"/>
</dbReference>
<dbReference type="EMBL" id="BAAAKW010000034">
    <property type="protein sequence ID" value="GAA1221807.1"/>
    <property type="molecule type" value="Genomic_DNA"/>
</dbReference>
<dbReference type="Gene3D" id="1.10.10.10">
    <property type="entry name" value="Winged helix-like DNA-binding domain superfamily/Winged helix DNA-binding domain"/>
    <property type="match status" value="1"/>
</dbReference>